<dbReference type="GO" id="GO:0008270">
    <property type="term" value="F:zinc ion binding"/>
    <property type="evidence" value="ECO:0007669"/>
    <property type="project" value="InterPro"/>
</dbReference>
<dbReference type="PANTHER" id="PTHR12963:SF4">
    <property type="entry name" value="ACTIVATING SIGNAL COINTEGRATOR 1"/>
    <property type="match status" value="1"/>
</dbReference>
<dbReference type="GO" id="GO:0005634">
    <property type="term" value="C:nucleus"/>
    <property type="evidence" value="ECO:0007669"/>
    <property type="project" value="InterPro"/>
</dbReference>
<keyword evidence="4" id="KW-1185">Reference proteome</keyword>
<feature type="non-terminal residue" evidence="3">
    <location>
        <position position="1"/>
    </location>
</feature>
<evidence type="ECO:0000256" key="1">
    <source>
        <dbReference type="SAM" id="MobiDB-lite"/>
    </source>
</evidence>
<feature type="compositionally biased region" description="Basic and acidic residues" evidence="1">
    <location>
        <begin position="30"/>
        <end position="42"/>
    </location>
</feature>
<proteinExistence type="predicted"/>
<dbReference type="GO" id="GO:0180022">
    <property type="term" value="C:RQC-trigger complex"/>
    <property type="evidence" value="ECO:0007669"/>
    <property type="project" value="InterPro"/>
</dbReference>
<feature type="region of interest" description="Disordered" evidence="1">
    <location>
        <begin position="1"/>
        <end position="48"/>
    </location>
</feature>
<organism evidence="3 4">
    <name type="scientific">Cotesia congregata</name>
    <name type="common">Parasitoid wasp</name>
    <name type="synonym">Apanteles congregatus</name>
    <dbReference type="NCBI Taxonomy" id="51543"/>
    <lineage>
        <taxon>Eukaryota</taxon>
        <taxon>Metazoa</taxon>
        <taxon>Ecdysozoa</taxon>
        <taxon>Arthropoda</taxon>
        <taxon>Hexapoda</taxon>
        <taxon>Insecta</taxon>
        <taxon>Pterygota</taxon>
        <taxon>Neoptera</taxon>
        <taxon>Endopterygota</taxon>
        <taxon>Hymenoptera</taxon>
        <taxon>Apocrita</taxon>
        <taxon>Ichneumonoidea</taxon>
        <taxon>Braconidae</taxon>
        <taxon>Microgastrinae</taxon>
        <taxon>Cotesia</taxon>
    </lineage>
</organism>
<name>A0A8J2E080_COTCN</name>
<sequence length="123" mass="13919">AENLLTGYKKVDDNSNFSQKINEKKKNKSKEKEKEENPPEKSGKKKSKFVNIFSDDGKDKFTVMLKNRHKCDCEAKNHCLVNNCLNCGRIVCAQEGPGPCFFCNELVCTPDQQAILAMQTKQS</sequence>
<dbReference type="EMBL" id="CAJNRD030000289">
    <property type="protein sequence ID" value="CAG5071338.1"/>
    <property type="molecule type" value="Genomic_DNA"/>
</dbReference>
<dbReference type="OrthoDB" id="338816at2759"/>
<accession>A0A8J2E080</accession>
<evidence type="ECO:0000259" key="2">
    <source>
        <dbReference type="Pfam" id="PF06221"/>
    </source>
</evidence>
<protein>
    <submittedName>
        <fullName evidence="3">Similar to Bap60: Brahma-associated protein of 60 kDa (Drosophila melanogaster)</fullName>
    </submittedName>
</protein>
<dbReference type="Proteomes" id="UP000786811">
    <property type="component" value="Unassembled WGS sequence"/>
</dbReference>
<dbReference type="InterPro" id="IPR009349">
    <property type="entry name" value="TRIP4/RQT4_C2HC5_Znf"/>
</dbReference>
<dbReference type="GO" id="GO:0072344">
    <property type="term" value="P:rescue of stalled ribosome"/>
    <property type="evidence" value="ECO:0007669"/>
    <property type="project" value="InterPro"/>
</dbReference>
<comment type="caution">
    <text evidence="3">The sequence shown here is derived from an EMBL/GenBank/DDBJ whole genome shotgun (WGS) entry which is preliminary data.</text>
</comment>
<evidence type="ECO:0000313" key="4">
    <source>
        <dbReference type="Proteomes" id="UP000786811"/>
    </source>
</evidence>
<feature type="domain" description="TRIP4/RQT4 C2HC5-type zinc finger" evidence="2">
    <location>
        <begin position="69"/>
        <end position="114"/>
    </location>
</feature>
<dbReference type="InterPro" id="IPR039128">
    <property type="entry name" value="TRIP4-like"/>
</dbReference>
<dbReference type="Pfam" id="PF06221">
    <property type="entry name" value="zf-C2HC5"/>
    <property type="match status" value="1"/>
</dbReference>
<gene>
    <name evidence="3" type="ORF">HICCMSTLAB_LOCUS34</name>
</gene>
<evidence type="ECO:0000313" key="3">
    <source>
        <dbReference type="EMBL" id="CAG5071338.1"/>
    </source>
</evidence>
<dbReference type="GO" id="GO:0045893">
    <property type="term" value="P:positive regulation of DNA-templated transcription"/>
    <property type="evidence" value="ECO:0007669"/>
    <property type="project" value="TreeGrafter"/>
</dbReference>
<dbReference type="PANTHER" id="PTHR12963">
    <property type="entry name" value="THYROID RECEPTOR INTERACTING PROTEIN RELATED"/>
    <property type="match status" value="1"/>
</dbReference>
<dbReference type="AlphaFoldDB" id="A0A8J2E080"/>
<reference evidence="3" key="1">
    <citation type="submission" date="2021-04" db="EMBL/GenBank/DDBJ databases">
        <authorList>
            <person name="Chebbi M.A.C M."/>
        </authorList>
    </citation>
    <scope>NUCLEOTIDE SEQUENCE</scope>
</reference>
<feature type="non-terminal residue" evidence="3">
    <location>
        <position position="123"/>
    </location>
</feature>